<comment type="caution">
    <text evidence="4">The sequence shown here is derived from an EMBL/GenBank/DDBJ whole genome shotgun (WGS) entry which is preliminary data.</text>
</comment>
<keyword evidence="3" id="KW-0732">Signal</keyword>
<proteinExistence type="predicted"/>
<keyword evidence="2" id="KW-1133">Transmembrane helix</keyword>
<feature type="chain" id="PRO_5038026294" evidence="3">
    <location>
        <begin position="20"/>
        <end position="407"/>
    </location>
</feature>
<gene>
    <name evidence="4" type="ORF">JMN32_03490</name>
</gene>
<dbReference type="PROSITE" id="PS50005">
    <property type="entry name" value="TPR"/>
    <property type="match status" value="3"/>
</dbReference>
<protein>
    <submittedName>
        <fullName evidence="4">Tetratricopeptide repeat protein</fullName>
    </submittedName>
</protein>
<dbReference type="InterPro" id="IPR011990">
    <property type="entry name" value="TPR-like_helical_dom_sf"/>
</dbReference>
<dbReference type="RefSeq" id="WP_202854904.1">
    <property type="nucleotide sequence ID" value="NZ_JAEUGD010000006.1"/>
</dbReference>
<dbReference type="Pfam" id="PF13424">
    <property type="entry name" value="TPR_12"/>
    <property type="match status" value="2"/>
</dbReference>
<feature type="repeat" description="TPR" evidence="1">
    <location>
        <begin position="93"/>
        <end position="126"/>
    </location>
</feature>
<dbReference type="AlphaFoldDB" id="A0A937KCU4"/>
<dbReference type="SMART" id="SM00028">
    <property type="entry name" value="TPR"/>
    <property type="match status" value="6"/>
</dbReference>
<evidence type="ECO:0000256" key="3">
    <source>
        <dbReference type="SAM" id="SignalP"/>
    </source>
</evidence>
<dbReference type="InterPro" id="IPR019734">
    <property type="entry name" value="TPR_rpt"/>
</dbReference>
<keyword evidence="2" id="KW-0812">Transmembrane</keyword>
<dbReference type="PANTHER" id="PTHR10098">
    <property type="entry name" value="RAPSYN-RELATED"/>
    <property type="match status" value="1"/>
</dbReference>
<feature type="repeat" description="TPR" evidence="1">
    <location>
        <begin position="133"/>
        <end position="166"/>
    </location>
</feature>
<dbReference type="Proteomes" id="UP000614216">
    <property type="component" value="Unassembled WGS sequence"/>
</dbReference>
<keyword evidence="1" id="KW-0802">TPR repeat</keyword>
<reference evidence="4" key="1">
    <citation type="submission" date="2021-01" db="EMBL/GenBank/DDBJ databases">
        <title>Fulvivirga kasyanovii gen. nov., sp nov., a novel member of the phylum Bacteroidetes isolated from seawater in a mussel farm.</title>
        <authorList>
            <person name="Zhao L.-H."/>
            <person name="Wang Z.-J."/>
        </authorList>
    </citation>
    <scope>NUCLEOTIDE SEQUENCE</scope>
    <source>
        <strain evidence="4">29W222</strain>
    </source>
</reference>
<name>A0A937KCU4_9BACT</name>
<evidence type="ECO:0000313" key="4">
    <source>
        <dbReference type="EMBL" id="MBL6445355.1"/>
    </source>
</evidence>
<organism evidence="4 5">
    <name type="scientific">Fulvivirga marina</name>
    <dbReference type="NCBI Taxonomy" id="2494733"/>
    <lineage>
        <taxon>Bacteria</taxon>
        <taxon>Pseudomonadati</taxon>
        <taxon>Bacteroidota</taxon>
        <taxon>Cytophagia</taxon>
        <taxon>Cytophagales</taxon>
        <taxon>Fulvivirgaceae</taxon>
        <taxon>Fulvivirga</taxon>
    </lineage>
</organism>
<accession>A0A937KCU4</accession>
<feature type="repeat" description="TPR" evidence="1">
    <location>
        <begin position="254"/>
        <end position="287"/>
    </location>
</feature>
<keyword evidence="5" id="KW-1185">Reference proteome</keyword>
<keyword evidence="2" id="KW-0472">Membrane</keyword>
<feature type="transmembrane region" description="Helical" evidence="2">
    <location>
        <begin position="366"/>
        <end position="387"/>
    </location>
</feature>
<evidence type="ECO:0000313" key="5">
    <source>
        <dbReference type="Proteomes" id="UP000614216"/>
    </source>
</evidence>
<evidence type="ECO:0000256" key="1">
    <source>
        <dbReference type="PROSITE-ProRule" id="PRU00339"/>
    </source>
</evidence>
<evidence type="ECO:0000256" key="2">
    <source>
        <dbReference type="SAM" id="Phobius"/>
    </source>
</evidence>
<dbReference type="EMBL" id="JAEUGD010000006">
    <property type="protein sequence ID" value="MBL6445355.1"/>
    <property type="molecule type" value="Genomic_DNA"/>
</dbReference>
<sequence length="407" mass="46453">MPKTLLLLIVLIVGNTAFASNNFDSLYNFANKQASVELAESSLLATTENSEKAKTYYLIGYLYQSKSMYHNSLINYFSALKLYRDLDNQTQCANLLENIGVIFRKAGYHDTAIKYYSQAMDIKLENNDTLGVAWLNYNIGRVYRMNKDKEAAINAFNRSLNIFEQLNDNRSKAATLNEIGLAFQMDGFHSKAIEYFEMAMSIVDGEDRTKREIKSFNNIGYSYLIQGDYGNALNYLKRPIEEKYRIYISNRDMALVHQNVGTIYDSLGEVTSAIEHYNMAFEYSNPNDLNPEYVELCERLKNAYKGRDNAKAFEFSDEVYKAASKLYAIKEKLDELNIQYQTEAANYKLQRDEKQAAMESQKINNLIVQGIVSILAMGIIIALYAIAKKKFGGLHDEINNNGLDIDP</sequence>
<dbReference type="Gene3D" id="1.25.40.10">
    <property type="entry name" value="Tetratricopeptide repeat domain"/>
    <property type="match status" value="2"/>
</dbReference>
<feature type="signal peptide" evidence="3">
    <location>
        <begin position="1"/>
        <end position="19"/>
    </location>
</feature>
<dbReference type="SUPFAM" id="SSF48452">
    <property type="entry name" value="TPR-like"/>
    <property type="match status" value="1"/>
</dbReference>